<dbReference type="GO" id="GO:0003676">
    <property type="term" value="F:nucleic acid binding"/>
    <property type="evidence" value="ECO:0007669"/>
    <property type="project" value="InterPro"/>
</dbReference>
<proteinExistence type="predicted"/>
<dbReference type="InterPro" id="IPR002156">
    <property type="entry name" value="RNaseH_domain"/>
</dbReference>
<organism evidence="2">
    <name type="scientific">Sesamum latifolium</name>
    <dbReference type="NCBI Taxonomy" id="2727402"/>
    <lineage>
        <taxon>Eukaryota</taxon>
        <taxon>Viridiplantae</taxon>
        <taxon>Streptophyta</taxon>
        <taxon>Embryophyta</taxon>
        <taxon>Tracheophyta</taxon>
        <taxon>Spermatophyta</taxon>
        <taxon>Magnoliopsida</taxon>
        <taxon>eudicotyledons</taxon>
        <taxon>Gunneridae</taxon>
        <taxon>Pentapetalae</taxon>
        <taxon>asterids</taxon>
        <taxon>lamiids</taxon>
        <taxon>Lamiales</taxon>
        <taxon>Pedaliaceae</taxon>
        <taxon>Sesamum</taxon>
    </lineage>
</organism>
<dbReference type="Pfam" id="PF13456">
    <property type="entry name" value="RVT_3"/>
    <property type="match status" value="1"/>
</dbReference>
<reference evidence="2" key="1">
    <citation type="submission" date="2020-06" db="EMBL/GenBank/DDBJ databases">
        <authorList>
            <person name="Li T."/>
            <person name="Hu X."/>
            <person name="Zhang T."/>
            <person name="Song X."/>
            <person name="Zhang H."/>
            <person name="Dai N."/>
            <person name="Sheng W."/>
            <person name="Hou X."/>
            <person name="Wei L."/>
        </authorList>
    </citation>
    <scope>NUCLEOTIDE SEQUENCE</scope>
    <source>
        <strain evidence="2">KEN1</strain>
        <tissue evidence="2">Leaf</tissue>
    </source>
</reference>
<name>A0AAW2VE17_9LAMI</name>
<dbReference type="PANTHER" id="PTHR48475">
    <property type="entry name" value="RIBONUCLEASE H"/>
    <property type="match status" value="1"/>
</dbReference>
<dbReference type="Gene3D" id="3.30.420.10">
    <property type="entry name" value="Ribonuclease H-like superfamily/Ribonuclease H"/>
    <property type="match status" value="1"/>
</dbReference>
<dbReference type="AlphaFoldDB" id="A0AAW2VE17"/>
<accession>A0AAW2VE17</accession>
<sequence length="200" mass="22961">MTHEAGARHLIAYSDSQLVVKQMDGIYEAKEENMIQYLQQIAELRTSFESFQIIQIPREENVKADCLSKLTSALEDCQTRHVTIQYLPKPRTLLTVQAISSAEDWRTLVVKWLEEGRLPDDRWEVARLKVRVVRFLVLGGVLYKKLYHPYFGVSQEEGVHVLKEIHSGCCGAHVGTWMLANKALRDILAYYEARRKTIGG</sequence>
<comment type="caution">
    <text evidence="2">The sequence shown here is derived from an EMBL/GenBank/DDBJ whole genome shotgun (WGS) entry which is preliminary data.</text>
</comment>
<dbReference type="PANTHER" id="PTHR48475:SF2">
    <property type="entry name" value="RIBONUCLEASE H"/>
    <property type="match status" value="1"/>
</dbReference>
<reference evidence="2" key="2">
    <citation type="journal article" date="2024" name="Plant">
        <title>Genomic evolution and insights into agronomic trait innovations of Sesamum species.</title>
        <authorList>
            <person name="Miao H."/>
            <person name="Wang L."/>
            <person name="Qu L."/>
            <person name="Liu H."/>
            <person name="Sun Y."/>
            <person name="Le M."/>
            <person name="Wang Q."/>
            <person name="Wei S."/>
            <person name="Zheng Y."/>
            <person name="Lin W."/>
            <person name="Duan Y."/>
            <person name="Cao H."/>
            <person name="Xiong S."/>
            <person name="Wang X."/>
            <person name="Wei L."/>
            <person name="Li C."/>
            <person name="Ma Q."/>
            <person name="Ju M."/>
            <person name="Zhao R."/>
            <person name="Li G."/>
            <person name="Mu C."/>
            <person name="Tian Q."/>
            <person name="Mei H."/>
            <person name="Zhang T."/>
            <person name="Gao T."/>
            <person name="Zhang H."/>
        </authorList>
    </citation>
    <scope>NUCLEOTIDE SEQUENCE</scope>
    <source>
        <strain evidence="2">KEN1</strain>
    </source>
</reference>
<protein>
    <recommendedName>
        <fullName evidence="1">RNase H type-1 domain-containing protein</fullName>
    </recommendedName>
</protein>
<dbReference type="InterPro" id="IPR012337">
    <property type="entry name" value="RNaseH-like_sf"/>
</dbReference>
<evidence type="ECO:0000259" key="1">
    <source>
        <dbReference type="Pfam" id="PF13456"/>
    </source>
</evidence>
<dbReference type="SUPFAM" id="SSF53098">
    <property type="entry name" value="Ribonuclease H-like"/>
    <property type="match status" value="1"/>
</dbReference>
<gene>
    <name evidence="2" type="ORF">Slati_2942500</name>
</gene>
<dbReference type="InterPro" id="IPR036397">
    <property type="entry name" value="RNaseH_sf"/>
</dbReference>
<feature type="domain" description="RNase H type-1" evidence="1">
    <location>
        <begin position="4"/>
        <end position="69"/>
    </location>
</feature>
<evidence type="ECO:0000313" key="2">
    <source>
        <dbReference type="EMBL" id="KAL0427677.1"/>
    </source>
</evidence>
<dbReference type="EMBL" id="JACGWN010000010">
    <property type="protein sequence ID" value="KAL0427677.1"/>
    <property type="molecule type" value="Genomic_DNA"/>
</dbReference>
<dbReference type="GO" id="GO:0004523">
    <property type="term" value="F:RNA-DNA hybrid ribonuclease activity"/>
    <property type="evidence" value="ECO:0007669"/>
    <property type="project" value="InterPro"/>
</dbReference>